<organism evidence="6 7">
    <name type="scientific">Octadecabacter antarcticus 307</name>
    <dbReference type="NCBI Taxonomy" id="391626"/>
    <lineage>
        <taxon>Bacteria</taxon>
        <taxon>Pseudomonadati</taxon>
        <taxon>Pseudomonadota</taxon>
        <taxon>Alphaproteobacteria</taxon>
        <taxon>Rhodobacterales</taxon>
        <taxon>Roseobacteraceae</taxon>
        <taxon>Octadecabacter</taxon>
    </lineage>
</organism>
<evidence type="ECO:0000256" key="5">
    <source>
        <dbReference type="SAM" id="Phobius"/>
    </source>
</evidence>
<dbReference type="PANTHER" id="PTHR12714:SF11">
    <property type="entry name" value="PROTEIN C-TERMINAL S-ISOPRENYLCYSTEINE CARBOXYL O-METHYLTRANSFERASE"/>
    <property type="match status" value="1"/>
</dbReference>
<accession>M9R2X2</accession>
<name>M9R2X2_9RHOB</name>
<dbReference type="PANTHER" id="PTHR12714">
    <property type="entry name" value="PROTEIN-S ISOPRENYLCYSTEINE O-METHYLTRANSFERASE"/>
    <property type="match status" value="1"/>
</dbReference>
<feature type="transmembrane region" description="Helical" evidence="5">
    <location>
        <begin position="32"/>
        <end position="52"/>
    </location>
</feature>
<dbReference type="OrthoDB" id="9811969at2"/>
<dbReference type="InterPro" id="IPR007318">
    <property type="entry name" value="Phopholipid_MeTrfase"/>
</dbReference>
<evidence type="ECO:0000256" key="4">
    <source>
        <dbReference type="ARBA" id="ARBA00023136"/>
    </source>
</evidence>
<dbReference type="HOGENOM" id="CLU_065200_4_0_5"/>
<reference evidence="6 7" key="1">
    <citation type="journal article" date="2013" name="PLoS ONE">
        <title>Poles Apart: Arctic and Antarctic Octadecabacter strains Share High Genome Plasticity and a New Type of Xanthorhodopsin.</title>
        <authorList>
            <person name="Vollmers J."/>
            <person name="Voget S."/>
            <person name="Dietrich S."/>
            <person name="Gollnow K."/>
            <person name="Smits M."/>
            <person name="Meyer K."/>
            <person name="Brinkhoff T."/>
            <person name="Simon M."/>
            <person name="Daniel R."/>
        </authorList>
    </citation>
    <scope>NUCLEOTIDE SEQUENCE [LARGE SCALE GENOMIC DNA]</scope>
    <source>
        <strain evidence="6 7">307</strain>
    </source>
</reference>
<keyword evidence="4 5" id="KW-0472">Membrane</keyword>
<evidence type="ECO:0000256" key="3">
    <source>
        <dbReference type="ARBA" id="ARBA00022989"/>
    </source>
</evidence>
<keyword evidence="2 5" id="KW-0812">Transmembrane</keyword>
<dbReference type="AlphaFoldDB" id="M9R2X2"/>
<dbReference type="GO" id="GO:0016740">
    <property type="term" value="F:transferase activity"/>
    <property type="evidence" value="ECO:0007669"/>
    <property type="project" value="UniProtKB-ARBA"/>
</dbReference>
<evidence type="ECO:0000313" key="6">
    <source>
        <dbReference type="EMBL" id="AGI66103.1"/>
    </source>
</evidence>
<dbReference type="KEGG" id="oat:OAN307_c03500"/>
<dbReference type="eggNOG" id="COG2020">
    <property type="taxonomic scope" value="Bacteria"/>
</dbReference>
<gene>
    <name evidence="6" type="ORF">OAN307_c03500</name>
</gene>
<proteinExistence type="predicted"/>
<protein>
    <recommendedName>
        <fullName evidence="8">Isoprenylcysteine carboxylmethyltransferase family protein</fullName>
    </recommendedName>
</protein>
<dbReference type="RefSeq" id="WP_015498161.1">
    <property type="nucleotide sequence ID" value="NC_020911.1"/>
</dbReference>
<keyword evidence="3 5" id="KW-1133">Transmembrane helix</keyword>
<keyword evidence="7" id="KW-1185">Reference proteome</keyword>
<sequence length="148" mass="16768">MNPPKILPPHYFAASLIAMLTLGYFFEEPLLPDTWLLVGIAPIVMGVVIAGVAARQFTKAKTNIVPLTISTALVTNGIFTVTRNPMYVGMVAMLIGTALLLNDLWPWFVIALFWLVIRIGFVRHEETLMEQTFGEQYVEYKARVRRWL</sequence>
<dbReference type="STRING" id="391626.OAN307_c03500"/>
<evidence type="ECO:0008006" key="8">
    <source>
        <dbReference type="Google" id="ProtNLM"/>
    </source>
</evidence>
<evidence type="ECO:0000313" key="7">
    <source>
        <dbReference type="Proteomes" id="UP000005307"/>
    </source>
</evidence>
<evidence type="ECO:0000256" key="2">
    <source>
        <dbReference type="ARBA" id="ARBA00022692"/>
    </source>
</evidence>
<dbReference type="Pfam" id="PF04191">
    <property type="entry name" value="PEMT"/>
    <property type="match status" value="1"/>
</dbReference>
<evidence type="ECO:0000256" key="1">
    <source>
        <dbReference type="ARBA" id="ARBA00004127"/>
    </source>
</evidence>
<dbReference type="Gene3D" id="1.20.120.1630">
    <property type="match status" value="1"/>
</dbReference>
<feature type="transmembrane region" description="Helical" evidence="5">
    <location>
        <begin position="104"/>
        <end position="121"/>
    </location>
</feature>
<dbReference type="Proteomes" id="UP000005307">
    <property type="component" value="Chromosome"/>
</dbReference>
<comment type="subcellular location">
    <subcellularLocation>
        <location evidence="1">Endomembrane system</location>
        <topology evidence="1">Multi-pass membrane protein</topology>
    </subcellularLocation>
</comment>
<feature type="transmembrane region" description="Helical" evidence="5">
    <location>
        <begin position="7"/>
        <end position="26"/>
    </location>
</feature>
<dbReference type="EMBL" id="CP003740">
    <property type="protein sequence ID" value="AGI66103.1"/>
    <property type="molecule type" value="Genomic_DNA"/>
</dbReference>
<dbReference type="GO" id="GO:0012505">
    <property type="term" value="C:endomembrane system"/>
    <property type="evidence" value="ECO:0007669"/>
    <property type="project" value="UniProtKB-SubCell"/>
</dbReference>